<dbReference type="GO" id="GO:0016705">
    <property type="term" value="F:oxidoreductase activity, acting on paired donors, with incorporation or reduction of molecular oxygen"/>
    <property type="evidence" value="ECO:0007669"/>
    <property type="project" value="InterPro"/>
</dbReference>
<dbReference type="InterPro" id="IPR036396">
    <property type="entry name" value="Cyt_P450_sf"/>
</dbReference>
<accession>A0A1M2W7E4</accession>
<dbReference type="Pfam" id="PF00067">
    <property type="entry name" value="p450"/>
    <property type="match status" value="1"/>
</dbReference>
<gene>
    <name evidence="10" type="ORF">TRAPUB_4307</name>
</gene>
<dbReference type="PRINTS" id="PR00385">
    <property type="entry name" value="P450"/>
</dbReference>
<dbReference type="Proteomes" id="UP000184267">
    <property type="component" value="Unassembled WGS sequence"/>
</dbReference>
<evidence type="ECO:0000313" key="11">
    <source>
        <dbReference type="Proteomes" id="UP000184267"/>
    </source>
</evidence>
<comment type="caution">
    <text evidence="10">The sequence shown here is derived from an EMBL/GenBank/DDBJ whole genome shotgun (WGS) entry which is preliminary data.</text>
</comment>
<dbReference type="STRING" id="154538.A0A1M2W7E4"/>
<evidence type="ECO:0000256" key="7">
    <source>
        <dbReference type="ARBA" id="ARBA00023033"/>
    </source>
</evidence>
<evidence type="ECO:0000256" key="8">
    <source>
        <dbReference type="PIRSR" id="PIRSR602401-1"/>
    </source>
</evidence>
<dbReference type="CDD" id="cd11063">
    <property type="entry name" value="CYP52"/>
    <property type="match status" value="1"/>
</dbReference>
<name>A0A1M2W7E4_TRAPU</name>
<evidence type="ECO:0000256" key="1">
    <source>
        <dbReference type="ARBA" id="ARBA00001971"/>
    </source>
</evidence>
<dbReference type="Gene3D" id="1.10.630.10">
    <property type="entry name" value="Cytochrome P450"/>
    <property type="match status" value="1"/>
</dbReference>
<dbReference type="PROSITE" id="PS00086">
    <property type="entry name" value="CYTOCHROME_P450"/>
    <property type="match status" value="1"/>
</dbReference>
<sequence>MQFFTVEPDHIKAILATEFTSFEKGPTFRSQMKSLLGVGVFNADGDMWKFHRSMARPFFSKDRIGHFDIFDRHAQDALRQMRTRMKSGYAVDWQDLVSRFTLDSATEFLFGRDVHSLSAGLPYPPESELARLQTTTPEADEFASAFLWAQTASAKRGRYQGLWALQEFWTDKVQSRKAAIDKFINPILLDAIQKKNENEKGQGDDGKVSEEDTLLSQLLKVTDDYNIIHDETLNILLAGRDTTACTLTFAIYRLAEHPDILKRLREEILDVVGPTRRPSYDDVRNMKFLRAVINETLRLYPPVPVNVRCAVKDTVLTSKTPGETPLFVPAGMRCIYSVFVMHRRKDLWGPDALKFDPDRFLDERVQKYLTPNPFIFLPFNAGPRICLGQQFAYNEMSFMLVRLLQQVSAIEFCPEVAPASTIPPGYTDSPGSDGTDRVWMASHLTMYARGGLWVKMTEAQAEE</sequence>
<keyword evidence="11" id="KW-1185">Reference proteome</keyword>
<dbReference type="OMA" id="FDRHAQD"/>
<dbReference type="PRINTS" id="PR00463">
    <property type="entry name" value="EP450I"/>
</dbReference>
<dbReference type="EMBL" id="MNAD01000136">
    <property type="protein sequence ID" value="OJT15759.1"/>
    <property type="molecule type" value="Genomic_DNA"/>
</dbReference>
<dbReference type="InterPro" id="IPR047146">
    <property type="entry name" value="Cyt_P450_E_CYP52_fungi"/>
</dbReference>
<dbReference type="SUPFAM" id="SSF48264">
    <property type="entry name" value="Cytochrome P450"/>
    <property type="match status" value="1"/>
</dbReference>
<comment type="cofactor">
    <cofactor evidence="1 8">
        <name>heme</name>
        <dbReference type="ChEBI" id="CHEBI:30413"/>
    </cofactor>
</comment>
<keyword evidence="4 8" id="KW-0479">Metal-binding</keyword>
<dbReference type="GO" id="GO:0004497">
    <property type="term" value="F:monooxygenase activity"/>
    <property type="evidence" value="ECO:0007669"/>
    <property type="project" value="UniProtKB-KW"/>
</dbReference>
<evidence type="ECO:0000256" key="3">
    <source>
        <dbReference type="ARBA" id="ARBA00022617"/>
    </source>
</evidence>
<evidence type="ECO:0000256" key="4">
    <source>
        <dbReference type="ARBA" id="ARBA00022723"/>
    </source>
</evidence>
<protein>
    <submittedName>
        <fullName evidence="10">Cytochrome P450 52A3-A</fullName>
    </submittedName>
</protein>
<keyword evidence="5 9" id="KW-0560">Oxidoreductase</keyword>
<dbReference type="GO" id="GO:0020037">
    <property type="term" value="F:heme binding"/>
    <property type="evidence" value="ECO:0007669"/>
    <property type="project" value="InterPro"/>
</dbReference>
<dbReference type="PANTHER" id="PTHR24287">
    <property type="entry name" value="P450, PUTATIVE (EUROFUNG)-RELATED"/>
    <property type="match status" value="1"/>
</dbReference>
<dbReference type="PANTHER" id="PTHR24287:SF1">
    <property type="entry name" value="P450, PUTATIVE (EUROFUNG)-RELATED"/>
    <property type="match status" value="1"/>
</dbReference>
<keyword evidence="6 8" id="KW-0408">Iron</keyword>
<dbReference type="InterPro" id="IPR001128">
    <property type="entry name" value="Cyt_P450"/>
</dbReference>
<evidence type="ECO:0000256" key="2">
    <source>
        <dbReference type="ARBA" id="ARBA00010617"/>
    </source>
</evidence>
<dbReference type="OrthoDB" id="1470350at2759"/>
<comment type="similarity">
    <text evidence="2 9">Belongs to the cytochrome P450 family.</text>
</comment>
<proteinExistence type="inferred from homology"/>
<organism evidence="10 11">
    <name type="scientific">Trametes pubescens</name>
    <name type="common">White-rot fungus</name>
    <dbReference type="NCBI Taxonomy" id="154538"/>
    <lineage>
        <taxon>Eukaryota</taxon>
        <taxon>Fungi</taxon>
        <taxon>Dikarya</taxon>
        <taxon>Basidiomycota</taxon>
        <taxon>Agaricomycotina</taxon>
        <taxon>Agaricomycetes</taxon>
        <taxon>Polyporales</taxon>
        <taxon>Polyporaceae</taxon>
        <taxon>Trametes</taxon>
    </lineage>
</organism>
<evidence type="ECO:0000256" key="6">
    <source>
        <dbReference type="ARBA" id="ARBA00023004"/>
    </source>
</evidence>
<feature type="binding site" description="axial binding residue" evidence="8">
    <location>
        <position position="386"/>
    </location>
    <ligand>
        <name>heme</name>
        <dbReference type="ChEBI" id="CHEBI:30413"/>
    </ligand>
    <ligandPart>
        <name>Fe</name>
        <dbReference type="ChEBI" id="CHEBI:18248"/>
    </ligandPart>
</feature>
<dbReference type="AlphaFoldDB" id="A0A1M2W7E4"/>
<reference evidence="10 11" key="1">
    <citation type="submission" date="2016-10" db="EMBL/GenBank/DDBJ databases">
        <title>Genome sequence of the basidiomycete white-rot fungus Trametes pubescens.</title>
        <authorList>
            <person name="Makela M.R."/>
            <person name="Granchi Z."/>
            <person name="Peng M."/>
            <person name="De Vries R.P."/>
            <person name="Grigoriev I."/>
            <person name="Riley R."/>
            <person name="Hilden K."/>
        </authorList>
    </citation>
    <scope>NUCLEOTIDE SEQUENCE [LARGE SCALE GENOMIC DNA]</scope>
    <source>
        <strain evidence="10 11">FBCC735</strain>
    </source>
</reference>
<keyword evidence="3 8" id="KW-0349">Heme</keyword>
<evidence type="ECO:0000313" key="10">
    <source>
        <dbReference type="EMBL" id="OJT15759.1"/>
    </source>
</evidence>
<dbReference type="GO" id="GO:0005506">
    <property type="term" value="F:iron ion binding"/>
    <property type="evidence" value="ECO:0007669"/>
    <property type="project" value="InterPro"/>
</dbReference>
<dbReference type="InterPro" id="IPR017972">
    <property type="entry name" value="Cyt_P450_CS"/>
</dbReference>
<evidence type="ECO:0000256" key="5">
    <source>
        <dbReference type="ARBA" id="ARBA00023002"/>
    </source>
</evidence>
<evidence type="ECO:0000256" key="9">
    <source>
        <dbReference type="RuleBase" id="RU000461"/>
    </source>
</evidence>
<keyword evidence="7 9" id="KW-0503">Monooxygenase</keyword>
<dbReference type="InterPro" id="IPR002401">
    <property type="entry name" value="Cyt_P450_E_grp-I"/>
</dbReference>